<comment type="similarity">
    <text evidence="1">Belongs to the RelE toxin family.</text>
</comment>
<dbReference type="EMBL" id="JBHSSK010000007">
    <property type="protein sequence ID" value="MFC6206343.1"/>
    <property type="molecule type" value="Genomic_DNA"/>
</dbReference>
<name>A0ABW1SQ78_9LACO</name>
<dbReference type="Gene3D" id="3.30.2310.20">
    <property type="entry name" value="RelE-like"/>
    <property type="match status" value="1"/>
</dbReference>
<dbReference type="Pfam" id="PF05016">
    <property type="entry name" value="ParE_toxin"/>
    <property type="match status" value="1"/>
</dbReference>
<dbReference type="SUPFAM" id="SSF143011">
    <property type="entry name" value="RelE-like"/>
    <property type="match status" value="1"/>
</dbReference>
<keyword evidence="2" id="KW-1277">Toxin-antitoxin system</keyword>
<reference evidence="4" key="1">
    <citation type="journal article" date="2019" name="Int. J. Syst. Evol. Microbiol.">
        <title>The Global Catalogue of Microorganisms (GCM) 10K type strain sequencing project: providing services to taxonomists for standard genome sequencing and annotation.</title>
        <authorList>
            <consortium name="The Broad Institute Genomics Platform"/>
            <consortium name="The Broad Institute Genome Sequencing Center for Infectious Disease"/>
            <person name="Wu L."/>
            <person name="Ma J."/>
        </authorList>
    </citation>
    <scope>NUCLEOTIDE SEQUENCE [LARGE SCALE GENOMIC DNA]</scope>
    <source>
        <strain evidence="4">CCM 8905</strain>
    </source>
</reference>
<evidence type="ECO:0000256" key="1">
    <source>
        <dbReference type="ARBA" id="ARBA00006226"/>
    </source>
</evidence>
<evidence type="ECO:0000256" key="2">
    <source>
        <dbReference type="ARBA" id="ARBA00022649"/>
    </source>
</evidence>
<accession>A0ABW1SQ78</accession>
<keyword evidence="4" id="KW-1185">Reference proteome</keyword>
<dbReference type="RefSeq" id="WP_125692092.1">
    <property type="nucleotide sequence ID" value="NZ_JBHSSK010000007.1"/>
</dbReference>
<dbReference type="Proteomes" id="UP001596254">
    <property type="component" value="Unassembled WGS sequence"/>
</dbReference>
<proteinExistence type="inferred from homology"/>
<sequence length="89" mass="10541">MTTYSWEFAKKADEDFQKLDPQVQRRMVKWLDDHIEGASNPRAWGKALEGSLGTFWRYRFGHYRIIADIQDGKFMVLIVKAAKRNDVYK</sequence>
<dbReference type="InterPro" id="IPR007712">
    <property type="entry name" value="RelE/ParE_toxin"/>
</dbReference>
<protein>
    <submittedName>
        <fullName evidence="3">Type II toxin-antitoxin system RelE/ParE family toxin</fullName>
    </submittedName>
</protein>
<dbReference type="PANTHER" id="PTHR35601">
    <property type="entry name" value="TOXIN RELE"/>
    <property type="match status" value="1"/>
</dbReference>
<evidence type="ECO:0000313" key="4">
    <source>
        <dbReference type="Proteomes" id="UP001596254"/>
    </source>
</evidence>
<comment type="caution">
    <text evidence="3">The sequence shown here is derived from an EMBL/GenBank/DDBJ whole genome shotgun (WGS) entry which is preliminary data.</text>
</comment>
<gene>
    <name evidence="3" type="ORF">ACFP1G_02465</name>
</gene>
<evidence type="ECO:0000313" key="3">
    <source>
        <dbReference type="EMBL" id="MFC6206343.1"/>
    </source>
</evidence>
<dbReference type="PANTHER" id="PTHR35601:SF1">
    <property type="entry name" value="TOXIN RELE"/>
    <property type="match status" value="1"/>
</dbReference>
<organism evidence="3 4">
    <name type="scientific">Levilactobacillus tongjiangensis</name>
    <dbReference type="NCBI Taxonomy" id="2486023"/>
    <lineage>
        <taxon>Bacteria</taxon>
        <taxon>Bacillati</taxon>
        <taxon>Bacillota</taxon>
        <taxon>Bacilli</taxon>
        <taxon>Lactobacillales</taxon>
        <taxon>Lactobacillaceae</taxon>
        <taxon>Levilactobacillus</taxon>
    </lineage>
</organism>
<dbReference type="InterPro" id="IPR035093">
    <property type="entry name" value="RelE/ParE_toxin_dom_sf"/>
</dbReference>